<protein>
    <submittedName>
        <fullName evidence="1">Uncharacterized protein</fullName>
    </submittedName>
</protein>
<keyword evidence="2" id="KW-1185">Reference proteome</keyword>
<name>A0A514TUH2_9CAUD</name>
<organism evidence="1 2">
    <name type="scientific">Aeromonas phage PS1</name>
    <dbReference type="NCBI Taxonomy" id="2591406"/>
    <lineage>
        <taxon>Viruses</taxon>
        <taxon>Duplodnaviria</taxon>
        <taxon>Heunggongvirae</taxon>
        <taxon>Uroviricota</taxon>
        <taxon>Caudoviricetes</taxon>
        <taxon>Chimalliviridae</taxon>
        <taxon>Ferozepurvirus</taxon>
        <taxon>Ferozepurvirus PS1</taxon>
    </lineage>
</organism>
<accession>A0A514TUH2</accession>
<proteinExistence type="predicted"/>
<dbReference type="EMBL" id="MN032614">
    <property type="protein sequence ID" value="QDJ96669.1"/>
    <property type="molecule type" value="Genomic_DNA"/>
</dbReference>
<evidence type="ECO:0000313" key="2">
    <source>
        <dbReference type="Proteomes" id="UP000317703"/>
    </source>
</evidence>
<gene>
    <name evidence="1" type="ORF">PS1_0158</name>
</gene>
<reference evidence="1" key="1">
    <citation type="submission" date="2019-06" db="EMBL/GenBank/DDBJ databases">
        <title>Complete genome sequence of Aeromonas hydrophila bacteriophage PS1.</title>
        <authorList>
            <person name="Rai S."/>
            <person name="Tyagi A."/>
            <person name="Kumar N."/>
            <person name="Singh N."/>
        </authorList>
    </citation>
    <scope>NUCLEOTIDE SEQUENCE [LARGE SCALE GENOMIC DNA]</scope>
</reference>
<dbReference type="Proteomes" id="UP000317703">
    <property type="component" value="Segment"/>
</dbReference>
<sequence>MPDPNLKFLPISKSIALTIDKNNIDIWTKHILPHPTPFWDFWEKDEEFKYLFVSLSTIYNEEGLIKPELLVAKPGINYEDAIKHLELVLFPNSWILHKEAGIRVGSYLIALWFTPESVHYELKRLLGDKNG</sequence>
<evidence type="ECO:0000313" key="1">
    <source>
        <dbReference type="EMBL" id="QDJ96669.1"/>
    </source>
</evidence>